<dbReference type="SUPFAM" id="SSF46785">
    <property type="entry name" value="Winged helix' DNA-binding domain"/>
    <property type="match status" value="1"/>
</dbReference>
<dbReference type="CDD" id="cd00092">
    <property type="entry name" value="HTH_CRP"/>
    <property type="match status" value="1"/>
</dbReference>
<dbReference type="GO" id="GO:0006355">
    <property type="term" value="P:regulation of DNA-templated transcription"/>
    <property type="evidence" value="ECO:0007669"/>
    <property type="project" value="InterPro"/>
</dbReference>
<dbReference type="InterPro" id="IPR012318">
    <property type="entry name" value="HTH_CRP"/>
</dbReference>
<dbReference type="OrthoDB" id="7584044at2"/>
<proteinExistence type="predicted"/>
<evidence type="ECO:0000313" key="6">
    <source>
        <dbReference type="Proteomes" id="UP000325255"/>
    </source>
</evidence>
<reference evidence="5 6" key="1">
    <citation type="submission" date="2019-09" db="EMBL/GenBank/DDBJ databases">
        <title>Genome sequence of Rhodovastum atsumiense, a diverse member of the Acetobacteraceae family of non-sulfur purple photosynthetic bacteria.</title>
        <authorList>
            <person name="Meyer T."/>
            <person name="Kyndt J."/>
        </authorList>
    </citation>
    <scope>NUCLEOTIDE SEQUENCE [LARGE SCALE GENOMIC DNA]</scope>
    <source>
        <strain evidence="5 6">DSM 21279</strain>
    </source>
</reference>
<dbReference type="InterPro" id="IPR036390">
    <property type="entry name" value="WH_DNA-bd_sf"/>
</dbReference>
<evidence type="ECO:0000259" key="4">
    <source>
        <dbReference type="PROSITE" id="PS51063"/>
    </source>
</evidence>
<evidence type="ECO:0000256" key="2">
    <source>
        <dbReference type="ARBA" id="ARBA00023125"/>
    </source>
</evidence>
<dbReference type="PRINTS" id="PR00034">
    <property type="entry name" value="HTHCRP"/>
</dbReference>
<organism evidence="5 6">
    <name type="scientific">Rhodovastum atsumiense</name>
    <dbReference type="NCBI Taxonomy" id="504468"/>
    <lineage>
        <taxon>Bacteria</taxon>
        <taxon>Pseudomonadati</taxon>
        <taxon>Pseudomonadota</taxon>
        <taxon>Alphaproteobacteria</taxon>
        <taxon>Acetobacterales</taxon>
        <taxon>Acetobacteraceae</taxon>
        <taxon>Rhodovastum</taxon>
    </lineage>
</organism>
<protein>
    <submittedName>
        <fullName evidence="5">Helix-turn-helix domain-containing protein</fullName>
    </submittedName>
</protein>
<keyword evidence="1" id="KW-0805">Transcription regulation</keyword>
<evidence type="ECO:0000256" key="1">
    <source>
        <dbReference type="ARBA" id="ARBA00023015"/>
    </source>
</evidence>
<evidence type="ECO:0000313" key="5">
    <source>
        <dbReference type="EMBL" id="KAA5614128.1"/>
    </source>
</evidence>
<dbReference type="InterPro" id="IPR014710">
    <property type="entry name" value="RmlC-like_jellyroll"/>
</dbReference>
<dbReference type="CDD" id="cd00038">
    <property type="entry name" value="CAP_ED"/>
    <property type="match status" value="1"/>
</dbReference>
<dbReference type="Pfam" id="PF00027">
    <property type="entry name" value="cNMP_binding"/>
    <property type="match status" value="1"/>
</dbReference>
<name>A0A5M6J3E3_9PROT</name>
<sequence>MTIPICANETALRSVVVSTLPQEWQGHPVQLRRRQTLRLPQGQADQCFHLQSGALRVCRALADGRRQITAFLFPGDWIGLGEVQMLSAGIEAILPSRIERFSLAALEEAAPLSFASVAALRDMLNARLVATQSRLLALEQKNARERLACFLLEISDRLAGGDNAFTLPMSRYDIADYLCLSSETVCRNFAQFMASGIISLPEPKQVHILRRGSLQFIGL</sequence>
<dbReference type="InterPro" id="IPR036388">
    <property type="entry name" value="WH-like_DNA-bd_sf"/>
</dbReference>
<keyword evidence="6" id="KW-1185">Reference proteome</keyword>
<keyword evidence="3" id="KW-0804">Transcription</keyword>
<dbReference type="RefSeq" id="WP_150039070.1">
    <property type="nucleotide sequence ID" value="NZ_OW485601.1"/>
</dbReference>
<gene>
    <name evidence="5" type="ORF">F1189_02725</name>
</gene>
<dbReference type="Gene3D" id="1.10.10.10">
    <property type="entry name" value="Winged helix-like DNA-binding domain superfamily/Winged helix DNA-binding domain"/>
    <property type="match status" value="1"/>
</dbReference>
<feature type="domain" description="HTH crp-type" evidence="4">
    <location>
        <begin position="141"/>
        <end position="212"/>
    </location>
</feature>
<dbReference type="GO" id="GO:0003677">
    <property type="term" value="F:DNA binding"/>
    <property type="evidence" value="ECO:0007669"/>
    <property type="project" value="UniProtKB-KW"/>
</dbReference>
<dbReference type="InterPro" id="IPR018490">
    <property type="entry name" value="cNMP-bd_dom_sf"/>
</dbReference>
<dbReference type="AlphaFoldDB" id="A0A5M6J3E3"/>
<dbReference type="InterPro" id="IPR000595">
    <property type="entry name" value="cNMP-bd_dom"/>
</dbReference>
<accession>A0A5M6J3E3</accession>
<dbReference type="SUPFAM" id="SSF51206">
    <property type="entry name" value="cAMP-binding domain-like"/>
    <property type="match status" value="1"/>
</dbReference>
<dbReference type="PROSITE" id="PS51063">
    <property type="entry name" value="HTH_CRP_2"/>
    <property type="match status" value="1"/>
</dbReference>
<comment type="caution">
    <text evidence="5">The sequence shown here is derived from an EMBL/GenBank/DDBJ whole genome shotgun (WGS) entry which is preliminary data.</text>
</comment>
<keyword evidence="2" id="KW-0238">DNA-binding</keyword>
<evidence type="ECO:0000256" key="3">
    <source>
        <dbReference type="ARBA" id="ARBA00023163"/>
    </source>
</evidence>
<dbReference type="Gene3D" id="2.60.120.10">
    <property type="entry name" value="Jelly Rolls"/>
    <property type="match status" value="1"/>
</dbReference>
<dbReference type="SMART" id="SM00419">
    <property type="entry name" value="HTH_CRP"/>
    <property type="match status" value="1"/>
</dbReference>
<dbReference type="Pfam" id="PF13545">
    <property type="entry name" value="HTH_Crp_2"/>
    <property type="match status" value="1"/>
</dbReference>
<dbReference type="Proteomes" id="UP000325255">
    <property type="component" value="Unassembled WGS sequence"/>
</dbReference>
<dbReference type="EMBL" id="VWPK01000003">
    <property type="protein sequence ID" value="KAA5614128.1"/>
    <property type="molecule type" value="Genomic_DNA"/>
</dbReference>